<feature type="transmembrane region" description="Helical" evidence="1">
    <location>
        <begin position="56"/>
        <end position="73"/>
    </location>
</feature>
<keyword evidence="1" id="KW-1133">Transmembrane helix</keyword>
<dbReference type="EMBL" id="CP089984">
    <property type="protein sequence ID" value="WXB15218.1"/>
    <property type="molecule type" value="Genomic_DNA"/>
</dbReference>
<keyword evidence="1" id="KW-0472">Membrane</keyword>
<proteinExistence type="predicted"/>
<sequence length="205" mass="22635">MYRRPAPREPEPRPPAELVCMGADREHRRRLSLVALQGVPLAALIGAVLSASAGQVAGLVGMVVSAATAAGVWRWQRRQNAEQVVLRVEHGRVEVCANGSKAWIRLDDLMDVTLDTKTIQRVQDGGSAIPAVRFIESQVGPEIETARVVLVARDQPCSVWLTEEYISHLDATEWFGKIRVFLRKHGWVPEDERDLEPDSDAPSSA</sequence>
<protein>
    <submittedName>
        <fullName evidence="2">Uncharacterized protein</fullName>
    </submittedName>
</protein>
<gene>
    <name evidence="2" type="ORF">LZC94_46290</name>
</gene>
<accession>A0ABZ2LW91</accession>
<feature type="transmembrane region" description="Helical" evidence="1">
    <location>
        <begin position="31"/>
        <end position="50"/>
    </location>
</feature>
<dbReference type="RefSeq" id="WP_394824843.1">
    <property type="nucleotide sequence ID" value="NZ_CP089984.1"/>
</dbReference>
<evidence type="ECO:0000256" key="1">
    <source>
        <dbReference type="SAM" id="Phobius"/>
    </source>
</evidence>
<organism evidence="2 3">
    <name type="scientific">Pendulispora albinea</name>
    <dbReference type="NCBI Taxonomy" id="2741071"/>
    <lineage>
        <taxon>Bacteria</taxon>
        <taxon>Pseudomonadati</taxon>
        <taxon>Myxococcota</taxon>
        <taxon>Myxococcia</taxon>
        <taxon>Myxococcales</taxon>
        <taxon>Sorangiineae</taxon>
        <taxon>Pendulisporaceae</taxon>
        <taxon>Pendulispora</taxon>
    </lineage>
</organism>
<keyword evidence="3" id="KW-1185">Reference proteome</keyword>
<evidence type="ECO:0000313" key="2">
    <source>
        <dbReference type="EMBL" id="WXB15218.1"/>
    </source>
</evidence>
<reference evidence="2 3" key="1">
    <citation type="submission" date="2021-12" db="EMBL/GenBank/DDBJ databases">
        <title>Discovery of the Pendulisporaceae a myxobacterial family with distinct sporulation behavior and unique specialized metabolism.</title>
        <authorList>
            <person name="Garcia R."/>
            <person name="Popoff A."/>
            <person name="Bader C.D."/>
            <person name="Loehr J."/>
            <person name="Walesch S."/>
            <person name="Walt C."/>
            <person name="Boldt J."/>
            <person name="Bunk B."/>
            <person name="Haeckl F.J.F.P.J."/>
            <person name="Gunesch A.P."/>
            <person name="Birkelbach J."/>
            <person name="Nuebel U."/>
            <person name="Pietschmann T."/>
            <person name="Bach T."/>
            <person name="Mueller R."/>
        </authorList>
    </citation>
    <scope>NUCLEOTIDE SEQUENCE [LARGE SCALE GENOMIC DNA]</scope>
    <source>
        <strain evidence="2 3">MSr11954</strain>
    </source>
</reference>
<dbReference type="Proteomes" id="UP001370348">
    <property type="component" value="Chromosome"/>
</dbReference>
<name>A0ABZ2LW91_9BACT</name>
<keyword evidence="1" id="KW-0812">Transmembrane</keyword>
<evidence type="ECO:0000313" key="3">
    <source>
        <dbReference type="Proteomes" id="UP001370348"/>
    </source>
</evidence>